<dbReference type="RefSeq" id="WP_338879015.1">
    <property type="nucleotide sequence ID" value="NZ_CP148753.1"/>
</dbReference>
<organism evidence="2 3">
    <name type="scientific">Achromobacter veterisilvae</name>
    <dbReference type="NCBI Taxonomy" id="2069367"/>
    <lineage>
        <taxon>Bacteria</taxon>
        <taxon>Pseudomonadati</taxon>
        <taxon>Pseudomonadota</taxon>
        <taxon>Betaproteobacteria</taxon>
        <taxon>Burkholderiales</taxon>
        <taxon>Alcaligenaceae</taxon>
        <taxon>Achromobacter</taxon>
    </lineage>
</organism>
<gene>
    <name evidence="2" type="ORF">WHX56_22105</name>
</gene>
<evidence type="ECO:0000256" key="1">
    <source>
        <dbReference type="SAM" id="MobiDB-lite"/>
    </source>
</evidence>
<sequence>MGKKSTEDAIADSRAGRVMRVGSVAELLVELNADDVLAEATAAGGYPLSPAQREWVDVPAVGRELLVEDLQSAEAIHAYLAHAEATGDVAYIEHPVKSRPTRRSDTGLNSKKRPPGCRRSYCRAG</sequence>
<evidence type="ECO:0000313" key="2">
    <source>
        <dbReference type="EMBL" id="WXR72327.1"/>
    </source>
</evidence>
<reference evidence="2 3" key="1">
    <citation type="submission" date="2024-03" db="EMBL/GenBank/DDBJ databases">
        <title>Reference genomes for the five species model microbial community.</title>
        <authorList>
            <person name="Padfield D."/>
        </authorList>
    </citation>
    <scope>NUCLEOTIDE SEQUENCE [LARGE SCALE GENOMIC DNA]</scope>
    <source>
        <strain evidence="2 3">AB1</strain>
    </source>
</reference>
<evidence type="ECO:0000313" key="3">
    <source>
        <dbReference type="Proteomes" id="UP001456224"/>
    </source>
</evidence>
<feature type="region of interest" description="Disordered" evidence="1">
    <location>
        <begin position="95"/>
        <end position="125"/>
    </location>
</feature>
<protein>
    <submittedName>
        <fullName evidence="2">Uncharacterized protein</fullName>
    </submittedName>
</protein>
<dbReference type="EMBL" id="CP148753">
    <property type="protein sequence ID" value="WXR72327.1"/>
    <property type="molecule type" value="Genomic_DNA"/>
</dbReference>
<keyword evidence="3" id="KW-1185">Reference proteome</keyword>
<proteinExistence type="predicted"/>
<name>A0ABZ2RUI0_9BURK</name>
<dbReference type="Proteomes" id="UP001456224">
    <property type="component" value="Chromosome"/>
</dbReference>
<accession>A0ABZ2RUI0</accession>